<accession>A0ABY4ILE2</accession>
<dbReference type="PROSITE" id="PS50977">
    <property type="entry name" value="HTH_TETR_2"/>
    <property type="match status" value="1"/>
</dbReference>
<keyword evidence="3 5" id="KW-0238">DNA-binding</keyword>
<dbReference type="EMBL" id="CP078077">
    <property type="protein sequence ID" value="UPL13575.1"/>
    <property type="molecule type" value="Genomic_DNA"/>
</dbReference>
<sequence length="197" mass="21323">MPKLIDHAQRDREIGEAAMRVLARDGLVALSVRKVAEEAGLATASLRRAFPTQAALRSFCLDGIRSAVADRLRRLDGDGGRFVIAMLEELLPLDEVRRTELMVQLQLGSLALTDGSLAPSVRELSGGVRRVCDAAIAELVRVGEVPASVDAAFEGDRLHALLDGLALRLLWSTDSDAGARARTMLERHFRMLGRGDG</sequence>
<evidence type="ECO:0000256" key="1">
    <source>
        <dbReference type="ARBA" id="ARBA00022491"/>
    </source>
</evidence>
<dbReference type="Proteomes" id="UP000831963">
    <property type="component" value="Chromosome"/>
</dbReference>
<proteinExistence type="predicted"/>
<keyword evidence="8" id="KW-1185">Reference proteome</keyword>
<dbReference type="InterPro" id="IPR039538">
    <property type="entry name" value="BetI_C"/>
</dbReference>
<dbReference type="InterPro" id="IPR023772">
    <property type="entry name" value="DNA-bd_HTH_TetR-type_CS"/>
</dbReference>
<dbReference type="Pfam" id="PF00440">
    <property type="entry name" value="TetR_N"/>
    <property type="match status" value="1"/>
</dbReference>
<dbReference type="InterPro" id="IPR001647">
    <property type="entry name" value="HTH_TetR"/>
</dbReference>
<dbReference type="InterPro" id="IPR036271">
    <property type="entry name" value="Tet_transcr_reg_TetR-rel_C_sf"/>
</dbReference>
<gene>
    <name evidence="7" type="ORF">KV396_03445</name>
</gene>
<dbReference type="SUPFAM" id="SSF46689">
    <property type="entry name" value="Homeodomain-like"/>
    <property type="match status" value="1"/>
</dbReference>
<dbReference type="InterPro" id="IPR050109">
    <property type="entry name" value="HTH-type_TetR-like_transc_reg"/>
</dbReference>
<evidence type="ECO:0000256" key="3">
    <source>
        <dbReference type="ARBA" id="ARBA00023125"/>
    </source>
</evidence>
<keyword evidence="2" id="KW-0805">Transcription regulation</keyword>
<evidence type="ECO:0000256" key="5">
    <source>
        <dbReference type="PROSITE-ProRule" id="PRU00335"/>
    </source>
</evidence>
<dbReference type="Gene3D" id="1.10.357.10">
    <property type="entry name" value="Tetracycline Repressor, domain 2"/>
    <property type="match status" value="1"/>
</dbReference>
<reference evidence="7 8" key="1">
    <citation type="submission" date="2021-06" db="EMBL/GenBank/DDBJ databases">
        <title>Genome-based taxonomic framework of Microbacterium strains isolated from marine environment, the description of four new species and reclassification of four preexisting species.</title>
        <authorList>
            <person name="Lee S.D."/>
            <person name="Kim S.-M."/>
            <person name="Byeon Y.-S."/>
            <person name="Yang H.L."/>
            <person name="Kim I.S."/>
        </authorList>
    </citation>
    <scope>NUCLEOTIDE SEQUENCE [LARGE SCALE GENOMIC DNA]</scope>
    <source>
        <strain evidence="7 8">SSW1-36</strain>
    </source>
</reference>
<evidence type="ECO:0000259" key="6">
    <source>
        <dbReference type="PROSITE" id="PS50977"/>
    </source>
</evidence>
<protein>
    <submittedName>
        <fullName evidence="7">TetR family transcriptional regulator C-terminal domain-containing protein</fullName>
    </submittedName>
</protein>
<keyword evidence="4" id="KW-0804">Transcription</keyword>
<dbReference type="PANTHER" id="PTHR30055:SF226">
    <property type="entry name" value="HTH-TYPE TRANSCRIPTIONAL REGULATOR PKSA"/>
    <property type="match status" value="1"/>
</dbReference>
<dbReference type="PROSITE" id="PS01081">
    <property type="entry name" value="HTH_TETR_1"/>
    <property type="match status" value="1"/>
</dbReference>
<feature type="domain" description="HTH tetR-type" evidence="6">
    <location>
        <begin position="8"/>
        <end position="68"/>
    </location>
</feature>
<dbReference type="PANTHER" id="PTHR30055">
    <property type="entry name" value="HTH-TYPE TRANSCRIPTIONAL REGULATOR RUTR"/>
    <property type="match status" value="1"/>
</dbReference>
<dbReference type="Pfam" id="PF13977">
    <property type="entry name" value="TetR_C_6"/>
    <property type="match status" value="1"/>
</dbReference>
<dbReference type="SUPFAM" id="SSF48498">
    <property type="entry name" value="Tetracyclin repressor-like, C-terminal domain"/>
    <property type="match status" value="1"/>
</dbReference>
<dbReference type="RefSeq" id="WP_247956827.1">
    <property type="nucleotide sequence ID" value="NZ_CP078077.1"/>
</dbReference>
<name>A0ABY4ILE2_9MICO</name>
<evidence type="ECO:0000313" key="8">
    <source>
        <dbReference type="Proteomes" id="UP000831963"/>
    </source>
</evidence>
<evidence type="ECO:0000256" key="2">
    <source>
        <dbReference type="ARBA" id="ARBA00023015"/>
    </source>
</evidence>
<keyword evidence="1" id="KW-0678">Repressor</keyword>
<dbReference type="InterPro" id="IPR009057">
    <property type="entry name" value="Homeodomain-like_sf"/>
</dbReference>
<organism evidence="7 8">
    <name type="scientific">Microbacterium galbinum</name>
    <dbReference type="NCBI Taxonomy" id="2851646"/>
    <lineage>
        <taxon>Bacteria</taxon>
        <taxon>Bacillati</taxon>
        <taxon>Actinomycetota</taxon>
        <taxon>Actinomycetes</taxon>
        <taxon>Micrococcales</taxon>
        <taxon>Microbacteriaceae</taxon>
        <taxon>Microbacterium</taxon>
    </lineage>
</organism>
<evidence type="ECO:0000256" key="4">
    <source>
        <dbReference type="ARBA" id="ARBA00023163"/>
    </source>
</evidence>
<feature type="DNA-binding region" description="H-T-H motif" evidence="5">
    <location>
        <begin position="31"/>
        <end position="50"/>
    </location>
</feature>
<evidence type="ECO:0000313" key="7">
    <source>
        <dbReference type="EMBL" id="UPL13575.1"/>
    </source>
</evidence>